<dbReference type="EMBL" id="LOCK01000043">
    <property type="protein sequence ID" value="KTE90290.1"/>
    <property type="molecule type" value="Genomic_DNA"/>
</dbReference>
<proteinExistence type="inferred from homology"/>
<evidence type="ECO:0000256" key="1">
    <source>
        <dbReference type="ARBA" id="ARBA00007405"/>
    </source>
</evidence>
<evidence type="ECO:0000256" key="4">
    <source>
        <dbReference type="ARBA" id="ARBA00022741"/>
    </source>
</evidence>
<dbReference type="AlphaFoldDB" id="A0A0W1JFT4"/>
<evidence type="ECO:0000256" key="3">
    <source>
        <dbReference type="ARBA" id="ARBA00022634"/>
    </source>
</evidence>
<keyword evidence="3" id="KW-0237">DNA synthesis</keyword>
<name>A0A0W1JFT4_DESHA</name>
<dbReference type="InterPro" id="IPR024434">
    <property type="entry name" value="TSCPD_dom"/>
</dbReference>
<protein>
    <recommendedName>
        <fullName evidence="2">ribonucleoside-diphosphate reductase</fullName>
        <ecNumber evidence="2">1.17.4.1</ecNumber>
    </recommendedName>
</protein>
<comment type="similarity">
    <text evidence="1">Belongs to the ribonucleoside diphosphate reductase class-2 family.</text>
</comment>
<accession>A0A0W1JFT4</accession>
<evidence type="ECO:0000259" key="6">
    <source>
        <dbReference type="Pfam" id="PF12637"/>
    </source>
</evidence>
<keyword evidence="4" id="KW-0547">Nucleotide-binding</keyword>
<sequence length="79" mass="8598">MSTYKTKGVCASHIHFEIKENKLYDVEFVNGCPGNLQALAVLLEGMSVDDVVERLKGIRCGHKATSCADQLAKALESSK</sequence>
<dbReference type="GO" id="GO:0004748">
    <property type="term" value="F:ribonucleoside-diphosphate reductase activity, thioredoxin disulfide as acceptor"/>
    <property type="evidence" value="ECO:0007669"/>
    <property type="project" value="UniProtKB-EC"/>
</dbReference>
<evidence type="ECO:0000256" key="5">
    <source>
        <dbReference type="ARBA" id="ARBA00047754"/>
    </source>
</evidence>
<dbReference type="Pfam" id="PF12637">
    <property type="entry name" value="TSCPD"/>
    <property type="match status" value="1"/>
</dbReference>
<evidence type="ECO:0000313" key="7">
    <source>
        <dbReference type="EMBL" id="KTE90290.1"/>
    </source>
</evidence>
<dbReference type="Proteomes" id="UP000054623">
    <property type="component" value="Unassembled WGS sequence"/>
</dbReference>
<dbReference type="GO" id="GO:0000166">
    <property type="term" value="F:nucleotide binding"/>
    <property type="evidence" value="ECO:0007669"/>
    <property type="project" value="UniProtKB-KW"/>
</dbReference>
<reference evidence="7 8" key="1">
    <citation type="submission" date="2015-12" db="EMBL/GenBank/DDBJ databases">
        <title>Draft Genome Sequence of Desulfitobacterium hafniense Strain DH, a Sulfate-reducing Bacterium Isolated from Paddy Soils.</title>
        <authorList>
            <person name="Bao P."/>
            <person name="Zhang X."/>
            <person name="Li G."/>
        </authorList>
    </citation>
    <scope>NUCLEOTIDE SEQUENCE [LARGE SCALE GENOMIC DNA]</scope>
    <source>
        <strain evidence="7 8">DH</strain>
    </source>
</reference>
<comment type="caution">
    <text evidence="7">The sequence shown here is derived from an EMBL/GenBank/DDBJ whole genome shotgun (WGS) entry which is preliminary data.</text>
</comment>
<dbReference type="NCBIfam" id="TIGR03905">
    <property type="entry name" value="TIGR03905_4_Cys"/>
    <property type="match status" value="1"/>
</dbReference>
<dbReference type="EC" id="1.17.4.1" evidence="2"/>
<evidence type="ECO:0000313" key="8">
    <source>
        <dbReference type="Proteomes" id="UP000054623"/>
    </source>
</evidence>
<dbReference type="RefSeq" id="WP_005812698.1">
    <property type="nucleotide sequence ID" value="NZ_CABKQQ010000042.1"/>
</dbReference>
<evidence type="ECO:0000256" key="2">
    <source>
        <dbReference type="ARBA" id="ARBA00012274"/>
    </source>
</evidence>
<dbReference type="InterPro" id="IPR023806">
    <property type="entry name" value="CHP03905"/>
</dbReference>
<organism evidence="7 8">
    <name type="scientific">Desulfitobacterium hafniense</name>
    <name type="common">Desulfitobacterium frappieri</name>
    <dbReference type="NCBI Taxonomy" id="49338"/>
    <lineage>
        <taxon>Bacteria</taxon>
        <taxon>Bacillati</taxon>
        <taxon>Bacillota</taxon>
        <taxon>Clostridia</taxon>
        <taxon>Eubacteriales</taxon>
        <taxon>Desulfitobacteriaceae</taxon>
        <taxon>Desulfitobacterium</taxon>
    </lineage>
</organism>
<dbReference type="OrthoDB" id="9801525at2"/>
<comment type="catalytic activity">
    <reaction evidence="5">
        <text>a 2'-deoxyribonucleoside 5'-diphosphate + [thioredoxin]-disulfide + H2O = a ribonucleoside 5'-diphosphate + [thioredoxin]-dithiol</text>
        <dbReference type="Rhea" id="RHEA:23252"/>
        <dbReference type="Rhea" id="RHEA-COMP:10698"/>
        <dbReference type="Rhea" id="RHEA-COMP:10700"/>
        <dbReference type="ChEBI" id="CHEBI:15377"/>
        <dbReference type="ChEBI" id="CHEBI:29950"/>
        <dbReference type="ChEBI" id="CHEBI:50058"/>
        <dbReference type="ChEBI" id="CHEBI:57930"/>
        <dbReference type="ChEBI" id="CHEBI:73316"/>
        <dbReference type="EC" id="1.17.4.1"/>
    </reaction>
</comment>
<feature type="domain" description="TSCPD" evidence="6">
    <location>
        <begin position="3"/>
        <end position="77"/>
    </location>
</feature>
<dbReference type="GO" id="GO:0071897">
    <property type="term" value="P:DNA biosynthetic process"/>
    <property type="evidence" value="ECO:0007669"/>
    <property type="project" value="UniProtKB-KW"/>
</dbReference>
<gene>
    <name evidence="7" type="ORF">AT727_24630</name>
</gene>